<proteinExistence type="predicted"/>
<reference evidence="1" key="1">
    <citation type="journal article" date="2020" name="Nature">
        <title>Giant virus diversity and host interactions through global metagenomics.</title>
        <authorList>
            <person name="Schulz F."/>
            <person name="Roux S."/>
            <person name="Paez-Espino D."/>
            <person name="Jungbluth S."/>
            <person name="Walsh D.A."/>
            <person name="Denef V.J."/>
            <person name="McMahon K.D."/>
            <person name="Konstantinidis K.T."/>
            <person name="Eloe-Fadrosh E.A."/>
            <person name="Kyrpides N.C."/>
            <person name="Woyke T."/>
        </authorList>
    </citation>
    <scope>NUCLEOTIDE SEQUENCE</scope>
    <source>
        <strain evidence="1">GVMAG-M-3300025860-20</strain>
    </source>
</reference>
<protein>
    <recommendedName>
        <fullName evidence="2">Ankyrin repeat protein</fullName>
    </recommendedName>
</protein>
<name>A0A6C0J8N4_9ZZZZ</name>
<evidence type="ECO:0008006" key="2">
    <source>
        <dbReference type="Google" id="ProtNLM"/>
    </source>
</evidence>
<sequence>MCGENAKNMFSNRQCNNIIQEKPSRCKDCILFKYGKIKLELHIHVPGDKLMKAVSEYNVEEVKSLLYQGVDPNYISQKDLLDPYKYSYKYGWTKKGHPIPAINFDFHNNP</sequence>
<evidence type="ECO:0000313" key="1">
    <source>
        <dbReference type="EMBL" id="QHU00877.1"/>
    </source>
</evidence>
<dbReference type="AlphaFoldDB" id="A0A6C0J8N4"/>
<organism evidence="1">
    <name type="scientific">viral metagenome</name>
    <dbReference type="NCBI Taxonomy" id="1070528"/>
    <lineage>
        <taxon>unclassified sequences</taxon>
        <taxon>metagenomes</taxon>
        <taxon>organismal metagenomes</taxon>
    </lineage>
</organism>
<dbReference type="EMBL" id="MN740330">
    <property type="protein sequence ID" value="QHU00877.1"/>
    <property type="molecule type" value="Genomic_DNA"/>
</dbReference>
<accession>A0A6C0J8N4</accession>